<dbReference type="FunFam" id="1.10.510.10:FF:000467">
    <property type="entry name" value="Liguleless narrow1"/>
    <property type="match status" value="1"/>
</dbReference>
<evidence type="ECO:0000256" key="7">
    <source>
        <dbReference type="ARBA" id="ARBA00022741"/>
    </source>
</evidence>
<dbReference type="Gene3D" id="3.30.200.20">
    <property type="entry name" value="Phosphorylase Kinase, domain 1"/>
    <property type="match status" value="1"/>
</dbReference>
<gene>
    <name evidence="24" type="ORF">Cgig2_005468</name>
</gene>
<evidence type="ECO:0000256" key="16">
    <source>
        <dbReference type="PIRNR" id="PIRNR000641"/>
    </source>
</evidence>
<reference evidence="24" key="1">
    <citation type="submission" date="2022-04" db="EMBL/GenBank/DDBJ databases">
        <title>Carnegiea gigantea Genome sequencing and assembly v2.</title>
        <authorList>
            <person name="Copetti D."/>
            <person name="Sanderson M.J."/>
            <person name="Burquez A."/>
            <person name="Wojciechowski M.F."/>
        </authorList>
    </citation>
    <scope>NUCLEOTIDE SEQUENCE</scope>
    <source>
        <strain evidence="24">SGP5-SGP5p</strain>
        <tissue evidence="24">Aerial part</tissue>
    </source>
</reference>
<dbReference type="SMART" id="SM00220">
    <property type="entry name" value="S_TKc"/>
    <property type="match status" value="1"/>
</dbReference>
<evidence type="ECO:0000256" key="9">
    <source>
        <dbReference type="ARBA" id="ARBA00022840"/>
    </source>
</evidence>
<comment type="catalytic activity">
    <reaction evidence="15 16">
        <text>L-seryl-[protein] + ATP = O-phospho-L-seryl-[protein] + ADP + H(+)</text>
        <dbReference type="Rhea" id="RHEA:17989"/>
        <dbReference type="Rhea" id="RHEA-COMP:9863"/>
        <dbReference type="Rhea" id="RHEA-COMP:11604"/>
        <dbReference type="ChEBI" id="CHEBI:15378"/>
        <dbReference type="ChEBI" id="CHEBI:29999"/>
        <dbReference type="ChEBI" id="CHEBI:30616"/>
        <dbReference type="ChEBI" id="CHEBI:83421"/>
        <dbReference type="ChEBI" id="CHEBI:456216"/>
        <dbReference type="EC" id="2.7.11.1"/>
    </reaction>
</comment>
<evidence type="ECO:0000256" key="1">
    <source>
        <dbReference type="ARBA" id="ARBA00004251"/>
    </source>
</evidence>
<dbReference type="SMART" id="SM00473">
    <property type="entry name" value="PAN_AP"/>
    <property type="match status" value="1"/>
</dbReference>
<keyword evidence="8 16" id="KW-0418">Kinase</keyword>
<evidence type="ECO:0000259" key="20">
    <source>
        <dbReference type="PROSITE" id="PS50011"/>
    </source>
</evidence>
<keyword evidence="5 18" id="KW-0812">Transmembrane</keyword>
<accession>A0A9Q1KCI6</accession>
<evidence type="ECO:0000313" key="24">
    <source>
        <dbReference type="EMBL" id="KAJ8440737.1"/>
    </source>
</evidence>
<dbReference type="InterPro" id="IPR036426">
    <property type="entry name" value="Bulb-type_lectin_dom_sf"/>
</dbReference>
<evidence type="ECO:0000256" key="3">
    <source>
        <dbReference type="ARBA" id="ARBA00022527"/>
    </source>
</evidence>
<evidence type="ECO:0000256" key="4">
    <source>
        <dbReference type="ARBA" id="ARBA00022679"/>
    </source>
</evidence>
<evidence type="ECO:0000256" key="11">
    <source>
        <dbReference type="ARBA" id="ARBA00023136"/>
    </source>
</evidence>
<evidence type="ECO:0000259" key="21">
    <source>
        <dbReference type="PROSITE" id="PS50026"/>
    </source>
</evidence>
<dbReference type="CDD" id="cd01098">
    <property type="entry name" value="PAN_AP_plant"/>
    <property type="match status" value="1"/>
</dbReference>
<feature type="domain" description="EGF-like" evidence="21">
    <location>
        <begin position="286"/>
        <end position="322"/>
    </location>
</feature>
<dbReference type="Pfam" id="PF11883">
    <property type="entry name" value="DUF3403"/>
    <property type="match status" value="1"/>
</dbReference>
<organism evidence="24 25">
    <name type="scientific">Carnegiea gigantea</name>
    <dbReference type="NCBI Taxonomy" id="171969"/>
    <lineage>
        <taxon>Eukaryota</taxon>
        <taxon>Viridiplantae</taxon>
        <taxon>Streptophyta</taxon>
        <taxon>Embryophyta</taxon>
        <taxon>Tracheophyta</taxon>
        <taxon>Spermatophyta</taxon>
        <taxon>Magnoliopsida</taxon>
        <taxon>eudicotyledons</taxon>
        <taxon>Gunneridae</taxon>
        <taxon>Pentapetalae</taxon>
        <taxon>Caryophyllales</taxon>
        <taxon>Cactineae</taxon>
        <taxon>Cactaceae</taxon>
        <taxon>Cactoideae</taxon>
        <taxon>Echinocereeae</taxon>
        <taxon>Carnegiea</taxon>
    </lineage>
</organism>
<dbReference type="EMBL" id="JAKOGI010000185">
    <property type="protein sequence ID" value="KAJ8440737.1"/>
    <property type="molecule type" value="Genomic_DNA"/>
</dbReference>
<evidence type="ECO:0000256" key="14">
    <source>
        <dbReference type="ARBA" id="ARBA00047899"/>
    </source>
</evidence>
<dbReference type="Gene3D" id="1.10.510.10">
    <property type="entry name" value="Transferase(Phosphotransferase) domain 1"/>
    <property type="match status" value="1"/>
</dbReference>
<dbReference type="GO" id="GO:0005524">
    <property type="term" value="F:ATP binding"/>
    <property type="evidence" value="ECO:0007669"/>
    <property type="project" value="UniProtKB-KW"/>
</dbReference>
<protein>
    <recommendedName>
        <fullName evidence="16">Receptor-like serine/threonine-protein kinase</fullName>
        <ecNumber evidence="16">2.7.11.1</ecNumber>
    </recommendedName>
</protein>
<dbReference type="PANTHER" id="PTHR27002:SF1082">
    <property type="entry name" value="OS06G0693000 PROTEIN"/>
    <property type="match status" value="1"/>
</dbReference>
<dbReference type="GO" id="GO:0005886">
    <property type="term" value="C:plasma membrane"/>
    <property type="evidence" value="ECO:0007669"/>
    <property type="project" value="UniProtKB-SubCell"/>
</dbReference>
<dbReference type="PROSITE" id="PS50011">
    <property type="entry name" value="PROTEIN_KINASE_DOM"/>
    <property type="match status" value="1"/>
</dbReference>
<keyword evidence="13" id="KW-0325">Glycoprotein</keyword>
<evidence type="ECO:0000256" key="6">
    <source>
        <dbReference type="ARBA" id="ARBA00022729"/>
    </source>
</evidence>
<keyword evidence="3 16" id="KW-0723">Serine/threonine-protein kinase</keyword>
<feature type="domain" description="Bulb-type lectin" evidence="22">
    <location>
        <begin position="19"/>
        <end position="142"/>
    </location>
</feature>
<dbReference type="Pfam" id="PF01453">
    <property type="entry name" value="B_lectin"/>
    <property type="match status" value="1"/>
</dbReference>
<keyword evidence="7 16" id="KW-0547">Nucleotide-binding</keyword>
<evidence type="ECO:0000256" key="19">
    <source>
        <dbReference type="SAM" id="SignalP"/>
    </source>
</evidence>
<dbReference type="InterPro" id="IPR008271">
    <property type="entry name" value="Ser/Thr_kinase_AS"/>
</dbReference>
<dbReference type="SUPFAM" id="SSF56112">
    <property type="entry name" value="Protein kinase-like (PK-like)"/>
    <property type="match status" value="1"/>
</dbReference>
<dbReference type="PROSITE" id="PS50927">
    <property type="entry name" value="BULB_LECTIN"/>
    <property type="match status" value="1"/>
</dbReference>
<dbReference type="InterPro" id="IPR000858">
    <property type="entry name" value="S_locus_glycoprot_dom"/>
</dbReference>
<evidence type="ECO:0000313" key="25">
    <source>
        <dbReference type="Proteomes" id="UP001153076"/>
    </source>
</evidence>
<proteinExistence type="inferred from homology"/>
<dbReference type="InterPro" id="IPR021820">
    <property type="entry name" value="S-locus_recpt_kinase_C"/>
</dbReference>
<dbReference type="PROSITE" id="PS00108">
    <property type="entry name" value="PROTEIN_KINASE_ST"/>
    <property type="match status" value="1"/>
</dbReference>
<comment type="similarity">
    <text evidence="16">Belongs to the protein kinase superfamily. Ser/Thr protein kinase family.</text>
</comment>
<dbReference type="AlphaFoldDB" id="A0A9Q1KCI6"/>
<dbReference type="OrthoDB" id="1934880at2759"/>
<dbReference type="FunFam" id="3.30.200.20:FF:000924">
    <property type="entry name" value="Uncharacterized protein"/>
    <property type="match status" value="1"/>
</dbReference>
<keyword evidence="10 18" id="KW-1133">Transmembrane helix</keyword>
<keyword evidence="25" id="KW-1185">Reference proteome</keyword>
<dbReference type="Pfam" id="PF08276">
    <property type="entry name" value="PAN_2"/>
    <property type="match status" value="1"/>
</dbReference>
<dbReference type="GO" id="GO:0004674">
    <property type="term" value="F:protein serine/threonine kinase activity"/>
    <property type="evidence" value="ECO:0007669"/>
    <property type="project" value="UniProtKB-KW"/>
</dbReference>
<dbReference type="PROSITE" id="PS50948">
    <property type="entry name" value="PAN"/>
    <property type="match status" value="1"/>
</dbReference>
<keyword evidence="2" id="KW-1003">Cell membrane</keyword>
<dbReference type="InterPro" id="IPR001245">
    <property type="entry name" value="Ser-Thr/Tyr_kinase_cat_dom"/>
</dbReference>
<evidence type="ECO:0000256" key="18">
    <source>
        <dbReference type="SAM" id="Phobius"/>
    </source>
</evidence>
<dbReference type="PANTHER" id="PTHR27002">
    <property type="entry name" value="RECEPTOR-LIKE SERINE/THREONINE-PROTEIN KINASE SD1-8"/>
    <property type="match status" value="1"/>
</dbReference>
<evidence type="ECO:0000256" key="8">
    <source>
        <dbReference type="ARBA" id="ARBA00022777"/>
    </source>
</evidence>
<dbReference type="InterPro" id="IPR001480">
    <property type="entry name" value="Bulb-type_lectin_dom"/>
</dbReference>
<dbReference type="FunFam" id="2.90.10.10:FF:000001">
    <property type="entry name" value="G-type lectin S-receptor-like serine/threonine-protein kinase"/>
    <property type="match status" value="1"/>
</dbReference>
<dbReference type="Gene3D" id="2.90.10.10">
    <property type="entry name" value="Bulb-type lectin domain"/>
    <property type="match status" value="1"/>
</dbReference>
<evidence type="ECO:0000256" key="15">
    <source>
        <dbReference type="ARBA" id="ARBA00048679"/>
    </source>
</evidence>
<dbReference type="InterPro" id="IPR003609">
    <property type="entry name" value="Pan_app"/>
</dbReference>
<dbReference type="Pfam" id="PF00954">
    <property type="entry name" value="S_locus_glycop"/>
    <property type="match status" value="1"/>
</dbReference>
<evidence type="ECO:0000256" key="5">
    <source>
        <dbReference type="ARBA" id="ARBA00022692"/>
    </source>
</evidence>
<feature type="domain" description="Protein kinase" evidence="20">
    <location>
        <begin position="501"/>
        <end position="773"/>
    </location>
</feature>
<comment type="subcellular location">
    <subcellularLocation>
        <location evidence="1">Cell membrane</location>
        <topology evidence="1">Single-pass type I membrane protein</topology>
    </subcellularLocation>
</comment>
<feature type="signal peptide" evidence="19">
    <location>
        <begin position="1"/>
        <end position="20"/>
    </location>
</feature>
<feature type="domain" description="Apple" evidence="23">
    <location>
        <begin position="341"/>
        <end position="420"/>
    </location>
</feature>
<evidence type="ECO:0000259" key="22">
    <source>
        <dbReference type="PROSITE" id="PS50927"/>
    </source>
</evidence>
<dbReference type="Pfam" id="PF07714">
    <property type="entry name" value="PK_Tyr_Ser-Thr"/>
    <property type="match status" value="1"/>
</dbReference>
<name>A0A9Q1KCI6_9CARY</name>
<dbReference type="GO" id="GO:0048544">
    <property type="term" value="P:recognition of pollen"/>
    <property type="evidence" value="ECO:0007669"/>
    <property type="project" value="InterPro"/>
</dbReference>
<dbReference type="InterPro" id="IPR000742">
    <property type="entry name" value="EGF"/>
</dbReference>
<dbReference type="InterPro" id="IPR011009">
    <property type="entry name" value="Kinase-like_dom_sf"/>
</dbReference>
<dbReference type="EC" id="2.7.11.1" evidence="16"/>
<dbReference type="PROSITE" id="PS50026">
    <property type="entry name" value="EGF_3"/>
    <property type="match status" value="1"/>
</dbReference>
<dbReference type="SUPFAM" id="SSF51110">
    <property type="entry name" value="alpha-D-mannose-specific plant lectins"/>
    <property type="match status" value="1"/>
</dbReference>
<evidence type="ECO:0000256" key="13">
    <source>
        <dbReference type="ARBA" id="ARBA00023180"/>
    </source>
</evidence>
<dbReference type="SMART" id="SM00108">
    <property type="entry name" value="B_lectin"/>
    <property type="match status" value="1"/>
</dbReference>
<feature type="transmembrane region" description="Helical" evidence="18">
    <location>
        <begin position="432"/>
        <end position="454"/>
    </location>
</feature>
<evidence type="ECO:0000259" key="23">
    <source>
        <dbReference type="PROSITE" id="PS50948"/>
    </source>
</evidence>
<keyword evidence="4 16" id="KW-0808">Transferase</keyword>
<keyword evidence="6 19" id="KW-0732">Signal</keyword>
<keyword evidence="11 18" id="KW-0472">Membrane</keyword>
<comment type="caution">
    <text evidence="24">The sequence shown here is derived from an EMBL/GenBank/DDBJ whole genome shotgun (WGS) entry which is preliminary data.</text>
</comment>
<dbReference type="PIRSF" id="PIRSF000641">
    <property type="entry name" value="SRK"/>
    <property type="match status" value="1"/>
</dbReference>
<evidence type="ECO:0000256" key="17">
    <source>
        <dbReference type="PROSITE-ProRule" id="PRU00076"/>
    </source>
</evidence>
<evidence type="ECO:0000256" key="10">
    <source>
        <dbReference type="ARBA" id="ARBA00022989"/>
    </source>
</evidence>
<comment type="catalytic activity">
    <reaction evidence="14 16">
        <text>L-threonyl-[protein] + ATP = O-phospho-L-threonyl-[protein] + ADP + H(+)</text>
        <dbReference type="Rhea" id="RHEA:46608"/>
        <dbReference type="Rhea" id="RHEA-COMP:11060"/>
        <dbReference type="Rhea" id="RHEA-COMP:11605"/>
        <dbReference type="ChEBI" id="CHEBI:15378"/>
        <dbReference type="ChEBI" id="CHEBI:30013"/>
        <dbReference type="ChEBI" id="CHEBI:30616"/>
        <dbReference type="ChEBI" id="CHEBI:61977"/>
        <dbReference type="ChEBI" id="CHEBI:456216"/>
        <dbReference type="EC" id="2.7.11.1"/>
    </reaction>
</comment>
<keyword evidence="9 16" id="KW-0067">ATP-binding</keyword>
<dbReference type="Proteomes" id="UP001153076">
    <property type="component" value="Unassembled WGS sequence"/>
</dbReference>
<keyword evidence="17" id="KW-0245">EGF-like domain</keyword>
<evidence type="ECO:0000256" key="2">
    <source>
        <dbReference type="ARBA" id="ARBA00022475"/>
    </source>
</evidence>
<dbReference type="CDD" id="cd00028">
    <property type="entry name" value="B_lectin"/>
    <property type="match status" value="1"/>
</dbReference>
<dbReference type="InterPro" id="IPR024171">
    <property type="entry name" value="SRK-like_kinase"/>
</dbReference>
<comment type="caution">
    <text evidence="17">Lacks conserved residue(s) required for the propagation of feature annotation.</text>
</comment>
<dbReference type="InterPro" id="IPR000719">
    <property type="entry name" value="Prot_kinase_dom"/>
</dbReference>
<feature type="chain" id="PRO_5040168948" description="Receptor-like serine/threonine-protein kinase" evidence="19">
    <location>
        <begin position="21"/>
        <end position="834"/>
    </location>
</feature>
<evidence type="ECO:0000256" key="12">
    <source>
        <dbReference type="ARBA" id="ARBA00023157"/>
    </source>
</evidence>
<sequence length="834" mass="94182">MVPGYILFFYSSLALHIVSATDTAAVLLKDPETTVSENGHFKVGFFSPSNSKNRYLGIWYDNVSVMDFVWVANRNNPLSDSSGVLILSQDGNLQVLNGRKDVIWSSNVSHPVANTSRTAKLSDSGNFCLLELSMDLTSSSNGTVIWQSFDHPTDSILPSMKLRMSSSNMRQRLQSWKSPSDPSYGRFSLGTDSRTHFQIFIWDGDRPQWRSGPWNGNIFLGLLYTGVPNDYANTHMQQNGEGEFDMVYIGISKLAFSHFAFSYDGTINEIWWDQSKRAWETVYRAPDDNCDFYNKCGAFATCNSLESPICQCLRGFRPKNSQEWSSGNWSGGCVRRTSLKCGTTGSQREGFFVVRRVKPPDLAEWLAGLSQTDCRTQCLENCSCLAYAYDVGAGCMYWSRDLIDIQELPSDGVDLYIRLPESELGGNHKSKAVIAGVILGTGSIAIILCLFWWCKKREVRRNSRKTMMLENHHRGDGRSQCRVEELPQLRYENLAVATNNFHESNKLGKGGFGRCTSKLWMICQGRMKDGQEIAVKRLSDTSGQGLQEFTNVVVISRLQHRNLVRLLGFCAEGGEKMLVYEYMPNKSLDPVNKFSDPVKRKLLDWGKRFNIIEGICRGLIYLHRDSRLRIIHRDLKASNILLDADLNPKISDFGMARIFMDNQDQHETRRVVGTYGYMSPEYAMEGHFSEKSDVFSFGVLVLEILTGCRNSTFWIEEQSLTLLGYVSEEYQMWKLWTENNVASIIDPAISNPIFRNDIERCIQVGLLCVQEYVKDKPSVATVLSMLVSEIVDLPYPKQPGFSKRLTAWDTSSSGSQIPQNSSASSITITYLSGR</sequence>
<keyword evidence="12" id="KW-1015">Disulfide bond</keyword>